<evidence type="ECO:0000259" key="4">
    <source>
        <dbReference type="SMART" id="SM00903"/>
    </source>
</evidence>
<dbReference type="GO" id="GO:0016646">
    <property type="term" value="F:oxidoreductase activity, acting on the CH-NH group of donors, NAD or NADP as acceptor"/>
    <property type="evidence" value="ECO:0007669"/>
    <property type="project" value="UniProtKB-ARBA"/>
</dbReference>
<proteinExistence type="inferred from homology"/>
<dbReference type="AlphaFoldDB" id="A0A1T4NGE3"/>
<comment type="cofactor">
    <cofactor evidence="1">
        <name>FMN</name>
        <dbReference type="ChEBI" id="CHEBI:58210"/>
    </cofactor>
</comment>
<sequence length="187" mass="20795">MTKIPEKRDFPVSQVRRYLEPGSIVLVSSKWRDKTNIMTLGWHTVLEFSPSLVGLMISGGNHSFRMIRESGECVINLPTTALTDTVVGIGNTSGADIDKFAEFGLTAEEASQVDAPLIGECHANFECRLHDDALVQRYNFFIFEVVKAHVAPSPEHPETLHYTGDGVFMVAGEIIDRRSLFRPEMLG</sequence>
<comment type="similarity">
    <text evidence="3">Belongs to the flavoredoxin family.</text>
</comment>
<dbReference type="InterPro" id="IPR002563">
    <property type="entry name" value="Flavin_Rdtase-like_dom"/>
</dbReference>
<dbReference type="Pfam" id="PF01613">
    <property type="entry name" value="Flavin_Reduct"/>
    <property type="match status" value="1"/>
</dbReference>
<evidence type="ECO:0000313" key="5">
    <source>
        <dbReference type="EMBL" id="SJZ78225.1"/>
    </source>
</evidence>
<dbReference type="GO" id="GO:0010181">
    <property type="term" value="F:FMN binding"/>
    <property type="evidence" value="ECO:0007669"/>
    <property type="project" value="InterPro"/>
</dbReference>
<name>A0A1T4NGE3_9HYPH</name>
<feature type="domain" description="Flavin reductase like" evidence="4">
    <location>
        <begin position="17"/>
        <end position="169"/>
    </location>
</feature>
<dbReference type="Gene3D" id="2.30.110.10">
    <property type="entry name" value="Electron Transport, Fmn-binding Protein, Chain A"/>
    <property type="match status" value="1"/>
</dbReference>
<dbReference type="InterPro" id="IPR012349">
    <property type="entry name" value="Split_barrel_FMN-bd"/>
</dbReference>
<dbReference type="RefSeq" id="WP_078707146.1">
    <property type="nucleotide sequence ID" value="NZ_FUXL01000003.1"/>
</dbReference>
<protein>
    <submittedName>
        <fullName evidence="5">NADH-FMN oxidoreductase RutF, flavin reductase (DIM6/NTAB) family</fullName>
    </submittedName>
</protein>
<dbReference type="InterPro" id="IPR052174">
    <property type="entry name" value="Flavoredoxin"/>
</dbReference>
<accession>A0A1T4NGE3</accession>
<gene>
    <name evidence="5" type="ORF">SAMN05428963_10311</name>
</gene>
<keyword evidence="6" id="KW-1185">Reference proteome</keyword>
<dbReference type="PANTHER" id="PTHR43567">
    <property type="entry name" value="FLAVOREDOXIN-RELATED-RELATED"/>
    <property type="match status" value="1"/>
</dbReference>
<dbReference type="PANTHER" id="PTHR43567:SF1">
    <property type="entry name" value="FLAVOREDOXIN"/>
    <property type="match status" value="1"/>
</dbReference>
<evidence type="ECO:0000256" key="3">
    <source>
        <dbReference type="ARBA" id="ARBA00038054"/>
    </source>
</evidence>
<reference evidence="5 6" key="1">
    <citation type="submission" date="2017-02" db="EMBL/GenBank/DDBJ databases">
        <authorList>
            <person name="Peterson S.W."/>
        </authorList>
    </citation>
    <scope>NUCLEOTIDE SEQUENCE [LARGE SCALE GENOMIC DNA]</scope>
    <source>
        <strain evidence="5 6">USBA 369</strain>
    </source>
</reference>
<dbReference type="SMART" id="SM00903">
    <property type="entry name" value="Flavin_Reduct"/>
    <property type="match status" value="1"/>
</dbReference>
<dbReference type="Proteomes" id="UP000190135">
    <property type="component" value="Unassembled WGS sequence"/>
</dbReference>
<evidence type="ECO:0000256" key="1">
    <source>
        <dbReference type="ARBA" id="ARBA00001917"/>
    </source>
</evidence>
<dbReference type="OrthoDB" id="9792436at2"/>
<dbReference type="EMBL" id="FUXL01000003">
    <property type="protein sequence ID" value="SJZ78225.1"/>
    <property type="molecule type" value="Genomic_DNA"/>
</dbReference>
<keyword evidence="2" id="KW-0285">Flavoprotein</keyword>
<evidence type="ECO:0000256" key="2">
    <source>
        <dbReference type="ARBA" id="ARBA00022630"/>
    </source>
</evidence>
<evidence type="ECO:0000313" key="6">
    <source>
        <dbReference type="Proteomes" id="UP000190135"/>
    </source>
</evidence>
<organism evidence="5 6">
    <name type="scientific">Consotaella salsifontis</name>
    <dbReference type="NCBI Taxonomy" id="1365950"/>
    <lineage>
        <taxon>Bacteria</taxon>
        <taxon>Pseudomonadati</taxon>
        <taxon>Pseudomonadota</taxon>
        <taxon>Alphaproteobacteria</taxon>
        <taxon>Hyphomicrobiales</taxon>
        <taxon>Aurantimonadaceae</taxon>
        <taxon>Consotaella</taxon>
    </lineage>
</organism>
<dbReference type="SUPFAM" id="SSF50475">
    <property type="entry name" value="FMN-binding split barrel"/>
    <property type="match status" value="1"/>
</dbReference>
<dbReference type="STRING" id="1365950.SAMN05428963_10311"/>